<evidence type="ECO:0008006" key="6">
    <source>
        <dbReference type="Google" id="ProtNLM"/>
    </source>
</evidence>
<protein>
    <recommendedName>
        <fullName evidence="6">Bacteriophage abortive infection AbiH</fullName>
    </recommendedName>
</protein>
<sequence>MNRKNTRFLLILGNGFDLQCHLRTTYQSFFDSRFKINLVSQIHFYYIKYVLKQSIDYQKILYEQRSKAKTFFRNMLYQNHKMVRLVIKEYINKSSDELEALKKVSNNNADLKERLVEIDTEMNEAISKDILNHWELVALAAFAFIRIDSPIMWSDVETMIFKIITWVLINKRKSDQELKKDDDIVDHKYYSALDVDLDHHANKSFVKFFNDYFFERAAINKTPCECVFQKIIEDLFYDNQFSSDIIANQMLDELIDFESSFSNFIVQQTGLNYKTDTKTINYCKYATELIYNLIYPNQVPTGKNTIIDILNFNYTFDIRFKIPLLNIINSKGINWKVNSWNNIHGVACWNSKEAIKQFSELFNNDDYVKLPAPIFGVDSHQILKSDKNYDLENDPRSIFTKSFRLLDNHVNDIRKTSFQEKIDEIIFYGHSLNKADYSYFESIFDTYDVFHSNVKIKFYYWRGYDKSENINEQEKQLRLKKQERKTMSNIFKLLNSYGSTLANEHGENIINKLMLEQRLEISPSPLI</sequence>
<gene>
    <name evidence="3" type="ORF">B5E44_02965</name>
    <name evidence="2" type="ORF">B5E59_07305</name>
</gene>
<evidence type="ECO:0000313" key="3">
    <source>
        <dbReference type="EMBL" id="OUQ77126.1"/>
    </source>
</evidence>
<keyword evidence="1" id="KW-0175">Coiled coil</keyword>
<evidence type="ECO:0000313" key="2">
    <source>
        <dbReference type="EMBL" id="OUQ55511.1"/>
    </source>
</evidence>
<dbReference type="EMBL" id="NFLZ01000005">
    <property type="protein sequence ID" value="OUQ77126.1"/>
    <property type="molecule type" value="Genomic_DNA"/>
</dbReference>
<evidence type="ECO:0000313" key="4">
    <source>
        <dbReference type="Proteomes" id="UP000195859"/>
    </source>
</evidence>
<accession>A0A1Y4W6D1</accession>
<evidence type="ECO:0000313" key="5">
    <source>
        <dbReference type="Proteomes" id="UP000196293"/>
    </source>
</evidence>
<proteinExistence type="predicted"/>
<keyword evidence="5" id="KW-1185">Reference proteome</keyword>
<organism evidence="3 4">
    <name type="scientific">Lactobacillus gallinarum</name>
    <dbReference type="NCBI Taxonomy" id="52242"/>
    <lineage>
        <taxon>Bacteria</taxon>
        <taxon>Bacillati</taxon>
        <taxon>Bacillota</taxon>
        <taxon>Bacilli</taxon>
        <taxon>Lactobacillales</taxon>
        <taxon>Lactobacillaceae</taxon>
        <taxon>Lactobacillus</taxon>
    </lineage>
</organism>
<dbReference type="RefSeq" id="WP_087176570.1">
    <property type="nucleotide sequence ID" value="NZ_NFLS01000020.1"/>
</dbReference>
<reference evidence="3" key="2">
    <citation type="journal article" date="2018" name="BMC Genomics">
        <title>Whole genome sequencing and function prediction of 133 gut anaerobes isolated from chicken caecum in pure cultures.</title>
        <authorList>
            <person name="Medvecky M."/>
            <person name="Cejkova D."/>
            <person name="Polansky O."/>
            <person name="Karasova D."/>
            <person name="Kubasova T."/>
            <person name="Cizek A."/>
            <person name="Rychlik I."/>
        </authorList>
    </citation>
    <scope>NUCLEOTIDE SEQUENCE</scope>
    <source>
        <strain evidence="3">An101</strain>
        <strain evidence="2">An115</strain>
    </source>
</reference>
<dbReference type="Proteomes" id="UP000196293">
    <property type="component" value="Unassembled WGS sequence"/>
</dbReference>
<evidence type="ECO:0000256" key="1">
    <source>
        <dbReference type="SAM" id="Coils"/>
    </source>
</evidence>
<name>A0A1Y4W6D1_9LACO</name>
<feature type="coiled-coil region" evidence="1">
    <location>
        <begin position="101"/>
        <end position="128"/>
    </location>
</feature>
<reference evidence="4 5" key="1">
    <citation type="submission" date="2017-04" db="EMBL/GenBank/DDBJ databases">
        <title>Function of individual gut microbiota members based on whole genome sequencing of pure cultures obtained from chicken caecum.</title>
        <authorList>
            <person name="Medvecky M."/>
            <person name="Cejkova D."/>
            <person name="Polansky O."/>
            <person name="Karasova D."/>
            <person name="Kubasova T."/>
            <person name="Cizek A."/>
            <person name="Rychlik I."/>
        </authorList>
    </citation>
    <scope>NUCLEOTIDE SEQUENCE [LARGE SCALE GENOMIC DNA]</scope>
    <source>
        <strain evidence="4">An101</strain>
        <strain evidence="5">An115</strain>
    </source>
</reference>
<dbReference type="EMBL" id="NFLS01000020">
    <property type="protein sequence ID" value="OUQ55511.1"/>
    <property type="molecule type" value="Genomic_DNA"/>
</dbReference>
<dbReference type="Proteomes" id="UP000195859">
    <property type="component" value="Unassembled WGS sequence"/>
</dbReference>
<dbReference type="AlphaFoldDB" id="A0A1Y4W6D1"/>
<comment type="caution">
    <text evidence="3">The sequence shown here is derived from an EMBL/GenBank/DDBJ whole genome shotgun (WGS) entry which is preliminary data.</text>
</comment>